<evidence type="ECO:0000256" key="6">
    <source>
        <dbReference type="ARBA" id="ARBA00022722"/>
    </source>
</evidence>
<evidence type="ECO:0000256" key="10">
    <source>
        <dbReference type="ARBA" id="ARBA00022842"/>
    </source>
</evidence>
<gene>
    <name evidence="14" type="ORF">Ddye_028214</name>
</gene>
<dbReference type="SUPFAM" id="SSF55658">
    <property type="entry name" value="L9 N-domain-like"/>
    <property type="match status" value="1"/>
</dbReference>
<reference evidence="14" key="1">
    <citation type="journal article" date="2023" name="Plant J.">
        <title>Genome sequences and population genomics provide insights into the demographic history, inbreeding, and mutation load of two 'living fossil' tree species of Dipteronia.</title>
        <authorList>
            <person name="Feng Y."/>
            <person name="Comes H.P."/>
            <person name="Chen J."/>
            <person name="Zhu S."/>
            <person name="Lu R."/>
            <person name="Zhang X."/>
            <person name="Li P."/>
            <person name="Qiu J."/>
            <person name="Olsen K.M."/>
            <person name="Qiu Y."/>
        </authorList>
    </citation>
    <scope>NUCLEOTIDE SEQUENCE</scope>
    <source>
        <strain evidence="14">KIB01</strain>
    </source>
</reference>
<protein>
    <recommendedName>
        <fullName evidence="5">Ribonuclease H</fullName>
        <ecNumber evidence="4">3.1.26.4</ecNumber>
    </recommendedName>
</protein>
<dbReference type="EC" id="3.1.26.4" evidence="4"/>
<feature type="region of interest" description="Disordered" evidence="11">
    <location>
        <begin position="162"/>
        <end position="194"/>
    </location>
</feature>
<evidence type="ECO:0000313" key="15">
    <source>
        <dbReference type="Proteomes" id="UP001280121"/>
    </source>
</evidence>
<comment type="function">
    <text evidence="2">Endonuclease that specifically degrades the RNA of RNA-DNA hybrids.</text>
</comment>
<evidence type="ECO:0000256" key="9">
    <source>
        <dbReference type="ARBA" id="ARBA00022801"/>
    </source>
</evidence>
<dbReference type="AlphaFoldDB" id="A0AAD9TQJ8"/>
<dbReference type="GO" id="GO:0046872">
    <property type="term" value="F:metal ion binding"/>
    <property type="evidence" value="ECO:0007669"/>
    <property type="project" value="UniProtKB-KW"/>
</dbReference>
<keyword evidence="12" id="KW-1133">Transmembrane helix</keyword>
<comment type="similarity">
    <text evidence="3">Belongs to the RNase H family.</text>
</comment>
<dbReference type="InterPro" id="IPR011320">
    <property type="entry name" value="RNase_H1_N"/>
</dbReference>
<keyword evidence="9" id="KW-0378">Hydrolase</keyword>
<evidence type="ECO:0000256" key="8">
    <source>
        <dbReference type="ARBA" id="ARBA00022759"/>
    </source>
</evidence>
<organism evidence="14 15">
    <name type="scientific">Dipteronia dyeriana</name>
    <dbReference type="NCBI Taxonomy" id="168575"/>
    <lineage>
        <taxon>Eukaryota</taxon>
        <taxon>Viridiplantae</taxon>
        <taxon>Streptophyta</taxon>
        <taxon>Embryophyta</taxon>
        <taxon>Tracheophyta</taxon>
        <taxon>Spermatophyta</taxon>
        <taxon>Magnoliopsida</taxon>
        <taxon>eudicotyledons</taxon>
        <taxon>Gunneridae</taxon>
        <taxon>Pentapetalae</taxon>
        <taxon>rosids</taxon>
        <taxon>malvids</taxon>
        <taxon>Sapindales</taxon>
        <taxon>Sapindaceae</taxon>
        <taxon>Hippocastanoideae</taxon>
        <taxon>Acereae</taxon>
        <taxon>Dipteronia</taxon>
    </lineage>
</organism>
<comment type="caution">
    <text evidence="14">The sequence shown here is derived from an EMBL/GenBank/DDBJ whole genome shotgun (WGS) entry which is preliminary data.</text>
</comment>
<dbReference type="Gene3D" id="3.40.970.10">
    <property type="entry name" value="Ribonuclease H1, N-terminal domain"/>
    <property type="match status" value="1"/>
</dbReference>
<feature type="transmembrane region" description="Helical" evidence="12">
    <location>
        <begin position="300"/>
        <end position="318"/>
    </location>
</feature>
<dbReference type="GO" id="GO:0004523">
    <property type="term" value="F:RNA-DNA hybrid ribonuclease activity"/>
    <property type="evidence" value="ECO:0007669"/>
    <property type="project" value="UniProtKB-EC"/>
</dbReference>
<feature type="domain" description="Ribonuclease H1 N-terminal" evidence="13">
    <location>
        <begin position="229"/>
        <end position="268"/>
    </location>
</feature>
<evidence type="ECO:0000256" key="1">
    <source>
        <dbReference type="ARBA" id="ARBA00001946"/>
    </source>
</evidence>
<evidence type="ECO:0000256" key="11">
    <source>
        <dbReference type="SAM" id="MobiDB-lite"/>
    </source>
</evidence>
<dbReference type="InterPro" id="IPR009027">
    <property type="entry name" value="Ribosomal_bL9/RNase_H1_N"/>
</dbReference>
<proteinExistence type="inferred from homology"/>
<dbReference type="FunFam" id="3.40.970.10:FF:000002">
    <property type="entry name" value="Ribonuclease H"/>
    <property type="match status" value="1"/>
</dbReference>
<keyword evidence="6" id="KW-0540">Nuclease</keyword>
<feature type="compositionally biased region" description="Polar residues" evidence="11">
    <location>
        <begin position="180"/>
        <end position="194"/>
    </location>
</feature>
<evidence type="ECO:0000313" key="14">
    <source>
        <dbReference type="EMBL" id="KAK2640419.1"/>
    </source>
</evidence>
<accession>A0AAD9TQJ8</accession>
<sequence length="321" mass="35923">MTGIGHSFFPSSIQSVTHPSSFKSYRPHCPLEYTALQTHCPRRWNIAPDRNLVDDRNIDRIVPPSPSIELDSATTFFYRAYVVTFEIDHSRLLLDVVKVFDEMPVRHQARNPIHSTCIVSHVKPTDNPRSPTDTPNYKSVSGSNNPVVSQASPGFTSVGNDQAMPASTTKHAVVDDNDSSESINTSGRYSSSKMSYIEDESGGDVCKWQQKMDQKNEGVSYEMGKKYIYVVFKGRKTGVFTSWPECHKHVDDFPGGSYQKFNSTEEAYEVISSRSIISSHSQSESYVTVEENVSEKSESIAVMLFAFLFVFIFGVIVGKIV</sequence>
<evidence type="ECO:0000256" key="4">
    <source>
        <dbReference type="ARBA" id="ARBA00012180"/>
    </source>
</evidence>
<evidence type="ECO:0000256" key="5">
    <source>
        <dbReference type="ARBA" id="ARBA00017721"/>
    </source>
</evidence>
<keyword evidence="12" id="KW-0472">Membrane</keyword>
<dbReference type="EMBL" id="JANJYI010000008">
    <property type="protein sequence ID" value="KAK2640419.1"/>
    <property type="molecule type" value="Genomic_DNA"/>
</dbReference>
<feature type="region of interest" description="Disordered" evidence="11">
    <location>
        <begin position="120"/>
        <end position="144"/>
    </location>
</feature>
<keyword evidence="12" id="KW-0812">Transmembrane</keyword>
<keyword evidence="10" id="KW-0460">Magnesium</keyword>
<evidence type="ECO:0000256" key="2">
    <source>
        <dbReference type="ARBA" id="ARBA00004065"/>
    </source>
</evidence>
<dbReference type="Proteomes" id="UP001280121">
    <property type="component" value="Unassembled WGS sequence"/>
</dbReference>
<evidence type="ECO:0000256" key="3">
    <source>
        <dbReference type="ARBA" id="ARBA00005300"/>
    </source>
</evidence>
<comment type="cofactor">
    <cofactor evidence="1">
        <name>Mg(2+)</name>
        <dbReference type="ChEBI" id="CHEBI:18420"/>
    </cofactor>
</comment>
<keyword evidence="7" id="KW-0479">Metal-binding</keyword>
<dbReference type="Pfam" id="PF01693">
    <property type="entry name" value="Cauli_VI"/>
    <property type="match status" value="1"/>
</dbReference>
<evidence type="ECO:0000259" key="13">
    <source>
        <dbReference type="Pfam" id="PF01693"/>
    </source>
</evidence>
<name>A0AAD9TQJ8_9ROSI</name>
<feature type="compositionally biased region" description="Polar residues" evidence="11">
    <location>
        <begin position="127"/>
        <end position="144"/>
    </location>
</feature>
<keyword evidence="8" id="KW-0255">Endonuclease</keyword>
<dbReference type="InterPro" id="IPR037056">
    <property type="entry name" value="RNase_H1_N_sf"/>
</dbReference>
<evidence type="ECO:0000256" key="7">
    <source>
        <dbReference type="ARBA" id="ARBA00022723"/>
    </source>
</evidence>
<evidence type="ECO:0000256" key="12">
    <source>
        <dbReference type="SAM" id="Phobius"/>
    </source>
</evidence>
<keyword evidence="15" id="KW-1185">Reference proteome</keyword>